<name>A0A931G7V9_9ACTN</name>
<sequence>MSARALQLWRLRSVTNVERKGHADAVSDGYIRLIPADKRWQPSPEAAAAATSYVGQLFSGPQDDVEEVKAKFYDQVTLIDDGENTTKISCLNCGGDIDVGWLFDLVEEKAKPSAILTRGAVLWGRCCAGFASLRLAGRVCPFRDLRYESHPSQV</sequence>
<dbReference type="Proteomes" id="UP000598146">
    <property type="component" value="Unassembled WGS sequence"/>
</dbReference>
<dbReference type="EMBL" id="JADQTO010000042">
    <property type="protein sequence ID" value="MBG0568649.1"/>
    <property type="molecule type" value="Genomic_DNA"/>
</dbReference>
<dbReference type="RefSeq" id="WP_196420420.1">
    <property type="nucleotide sequence ID" value="NZ_JADQTO010000042.1"/>
</dbReference>
<dbReference type="AlphaFoldDB" id="A0A931G7V9"/>
<protein>
    <submittedName>
        <fullName evidence="1">Uncharacterized protein</fullName>
    </submittedName>
</protein>
<organism evidence="1 2">
    <name type="scientific">Actinoplanes aureus</name>
    <dbReference type="NCBI Taxonomy" id="2792083"/>
    <lineage>
        <taxon>Bacteria</taxon>
        <taxon>Bacillati</taxon>
        <taxon>Actinomycetota</taxon>
        <taxon>Actinomycetes</taxon>
        <taxon>Micromonosporales</taxon>
        <taxon>Micromonosporaceae</taxon>
        <taxon>Actinoplanes</taxon>
    </lineage>
</organism>
<keyword evidence="2" id="KW-1185">Reference proteome</keyword>
<comment type="caution">
    <text evidence="1">The sequence shown here is derived from an EMBL/GenBank/DDBJ whole genome shotgun (WGS) entry which is preliminary data.</text>
</comment>
<accession>A0A931G7V9</accession>
<evidence type="ECO:0000313" key="1">
    <source>
        <dbReference type="EMBL" id="MBG0568649.1"/>
    </source>
</evidence>
<reference evidence="1" key="1">
    <citation type="submission" date="2020-11" db="EMBL/GenBank/DDBJ databases">
        <title>Isolation and identification of active actinomycetes.</title>
        <authorList>
            <person name="Sun X."/>
        </authorList>
    </citation>
    <scope>NUCLEOTIDE SEQUENCE</scope>
    <source>
        <strain evidence="1">NEAU-A11</strain>
    </source>
</reference>
<proteinExistence type="predicted"/>
<gene>
    <name evidence="1" type="ORF">I4J89_45240</name>
</gene>
<evidence type="ECO:0000313" key="2">
    <source>
        <dbReference type="Proteomes" id="UP000598146"/>
    </source>
</evidence>